<dbReference type="PROSITE" id="PS00455">
    <property type="entry name" value="AMP_BINDING"/>
    <property type="match status" value="1"/>
</dbReference>
<name>A0A7X0I9F5_9ACTN</name>
<dbReference type="InterPro" id="IPR020845">
    <property type="entry name" value="AMP-binding_CS"/>
</dbReference>
<feature type="region of interest" description="Disordered" evidence="4">
    <location>
        <begin position="1475"/>
        <end position="1497"/>
    </location>
</feature>
<dbReference type="Gene3D" id="3.30.559.30">
    <property type="entry name" value="Nonribosomal peptide synthetase, condensation domain"/>
    <property type="match status" value="2"/>
</dbReference>
<dbReference type="InterPro" id="IPR010071">
    <property type="entry name" value="AA_adenyl_dom"/>
</dbReference>
<dbReference type="InterPro" id="IPR029058">
    <property type="entry name" value="AB_hydrolase_fold"/>
</dbReference>
<dbReference type="GO" id="GO:0043041">
    <property type="term" value="P:amino acid activation for nonribosomal peptide biosynthetic process"/>
    <property type="evidence" value="ECO:0007669"/>
    <property type="project" value="TreeGrafter"/>
</dbReference>
<feature type="domain" description="Carrier" evidence="5">
    <location>
        <begin position="941"/>
        <end position="1016"/>
    </location>
</feature>
<evidence type="ECO:0000256" key="2">
    <source>
        <dbReference type="ARBA" id="ARBA00022450"/>
    </source>
</evidence>
<dbReference type="PANTHER" id="PTHR45527">
    <property type="entry name" value="NONRIBOSOMAL PEPTIDE SYNTHETASE"/>
    <property type="match status" value="1"/>
</dbReference>
<dbReference type="Pfam" id="PF00501">
    <property type="entry name" value="AMP-binding"/>
    <property type="match status" value="1"/>
</dbReference>
<dbReference type="InterPro" id="IPR020806">
    <property type="entry name" value="PKS_PP-bd"/>
</dbReference>
<comment type="caution">
    <text evidence="6">The sequence shown here is derived from an EMBL/GenBank/DDBJ whole genome shotgun (WGS) entry which is preliminary data.</text>
</comment>
<sequence>MDLAAGRRLVQRWRTGGDTPAAPGPAPMSKVQRGIMVFERLCPGTAVFNLRLAARHTGDLDDDRLDSALSALVRRHPSLRSTFTGRDGEPVRVVRDDVVLTARRTDLRHLPPLRRAETALDSAAQVAAEPFDLERGPLVRVHTYRLADDERLLLFVAHHLVCDGGSMRVLLAELDAAYGGGLGGLGGAAADPVPEPAAPGALDHWRTHLAGLPELDLPADHARPAYPTFQAGSVPLRVPAELVADAERLARGEGTTLFTVVLAAFQLLLGQHSGQTDFAVGTPEAGRSRPGAYGAVGLLSDMLVLRADLSGRPTFRELVRRARATCLAALAHRGVPFEDVVAALAPGRNVGGSLVRASIAFQGEWGEPALAGAPIEQVPIPRPGIRYDLDLHVWRDRDGLWGMWDYSTETFEQATAARMARRLPVLLARGLAEPDTPIDRLDLLTGEEWELVTGWWCGPHTDDPDVSLVGLFEAQAARSPDAVAVEDHRRALTYRELDERANQLAHLLRGRSVAAGDVVGIRLGRSVDLAVAMLGIMKVGAAYLPLDPAYPADRTGYMLRDSAARLVVTDAELAALDGEPVSGGFGPVAPDRTAYVLYTSGSTGRPKGVLITHRNAAAMAIWGGRAFSPGELSRVLASTSVSFDVSMFEFYAPLCAGGTVVVVENALALLAADPPDVTLVSSVPSAARALVTAGALPPSTRVVCLAGEAVTGTLADDLYATGHIEAVHNLYGPTEDTTYSTGTLLRPGEQPPPIGAPLPHGRGYVLGPDLRPVPVGAVGELYLAGRGLSLGYVNQPGLTASRFVADPYATTPGERMYRTGDMVRYRADGALLYLGRRDFQVKVRGQRIELGEIESTLQRHAHVGDAVVALRDGRLVGYLTARGTQAPDLDDIRSYLRRTLPVVMVPSTLMVLDALPRTPNGKVDRMALPAADAPVATGGEPPRGPGEELVAEVWRRVLGLDAVGRDDDFFDLGGDSLKAGEVVIGLRERSGHASPLRLVFEHSRLADLAAALAVPGPAHDGPVVPRRSPDARPVLSFEQQRVWLECQLKSNVAYNLHGRQWLRGPLDVRALEGGIRAIIERHESLRTTFPVVRGLPEQRVTDPDPSWRLRVEDLSGVGEDAAGAAERLADDEAAQPFDLVRGPLLRCVLVRLSDTEHLLSMTVHHIVADGRSIGLILRELSALYRAGGDPARAGLTPPPVQYPDYAVWQRATLTDEYLTASVEYWRDRLAGAPAALALPTAGRRLPSQGAAGGKVSLALGADEVAALHKLCRVHRVTPFMAMLAALAAVLRRWSGQDDVVVGVPVDTRGAAGTGTLVGLFVNTVPLRVRLTGDPAFRDVLDQVRSTAVEGYVNHGTTPLEVLVGKLRTVRDPSRTPLFQVLLNMIEDADDEWRLPGVVAQAPELPPQPSKFDLNLDVHHSGDDYRFELLYHADRFEEPAMRALLGQVAAMLAAAADDASRGVLGYELEPVAESGASDLEPAGDQHAGPTGLTGTHNGLTGLTGDDVLAVPGGDTGLLRCAMSLATPAGAVVTSAGAAGAPETLPGRLRDTGATAVYLTGPLLRALVPYAAGTVLPALRKVFLDNRGDLTAHDVAAARRLAPGCRVVALYRTAGGDTPLAAFEAPAAWSPSTAPLRVPVGPALTGRPADVRNAAGARAATGEVGELYVDGIGTGDLVRRRPDGLVEFAGPATDPLETVAVLRDVPGVRDAVVTGEHELVAHVACRTALVDLDRLRQRLVTHLPEYLIPRHVVTLERLPLTAAGAYDLSALPGPDGDGDERLSRILAVTREVLRTPDLVADDDLADHGGTSLSVVRIVAVVSRTHHLDIDPRRLDGTVTVRELARVAQPLE</sequence>
<dbReference type="Gene3D" id="3.30.300.30">
    <property type="match status" value="2"/>
</dbReference>
<dbReference type="RefSeq" id="WP_184978212.1">
    <property type="nucleotide sequence ID" value="NZ_BAAALO010000069.1"/>
</dbReference>
<accession>A0A7X0I9F5</accession>
<dbReference type="GO" id="GO:0044550">
    <property type="term" value="P:secondary metabolite biosynthetic process"/>
    <property type="evidence" value="ECO:0007669"/>
    <property type="project" value="TreeGrafter"/>
</dbReference>
<keyword evidence="2" id="KW-0596">Phosphopantetheine</keyword>
<proteinExistence type="predicted"/>
<organism evidence="6 7">
    <name type="scientific">Sphaerisporangium rubeum</name>
    <dbReference type="NCBI Taxonomy" id="321317"/>
    <lineage>
        <taxon>Bacteria</taxon>
        <taxon>Bacillati</taxon>
        <taxon>Actinomycetota</taxon>
        <taxon>Actinomycetes</taxon>
        <taxon>Streptosporangiales</taxon>
        <taxon>Streptosporangiaceae</taxon>
        <taxon>Sphaerisporangium</taxon>
    </lineage>
</organism>
<dbReference type="GO" id="GO:0008610">
    <property type="term" value="P:lipid biosynthetic process"/>
    <property type="evidence" value="ECO:0007669"/>
    <property type="project" value="UniProtKB-ARBA"/>
</dbReference>
<dbReference type="Gene3D" id="3.30.559.10">
    <property type="entry name" value="Chloramphenicol acetyltransferase-like domain"/>
    <property type="match status" value="2"/>
</dbReference>
<dbReference type="SMART" id="SM00823">
    <property type="entry name" value="PKS_PP"/>
    <property type="match status" value="1"/>
</dbReference>
<evidence type="ECO:0000259" key="5">
    <source>
        <dbReference type="PROSITE" id="PS50075"/>
    </source>
</evidence>
<evidence type="ECO:0000256" key="1">
    <source>
        <dbReference type="ARBA" id="ARBA00001957"/>
    </source>
</evidence>
<dbReference type="NCBIfam" id="TIGR01733">
    <property type="entry name" value="AA-adenyl-dom"/>
    <property type="match status" value="1"/>
</dbReference>
<dbReference type="InterPro" id="IPR036736">
    <property type="entry name" value="ACP-like_sf"/>
</dbReference>
<protein>
    <submittedName>
        <fullName evidence="6">Amino acid adenylation domain-containing protein</fullName>
    </submittedName>
</protein>
<dbReference type="Pfam" id="PF00668">
    <property type="entry name" value="Condensation"/>
    <property type="match status" value="2"/>
</dbReference>
<dbReference type="Proteomes" id="UP000555564">
    <property type="component" value="Unassembled WGS sequence"/>
</dbReference>
<dbReference type="Pfam" id="PF00550">
    <property type="entry name" value="PP-binding"/>
    <property type="match status" value="2"/>
</dbReference>
<reference evidence="6 7" key="1">
    <citation type="submission" date="2020-08" db="EMBL/GenBank/DDBJ databases">
        <title>Sequencing the genomes of 1000 actinobacteria strains.</title>
        <authorList>
            <person name="Klenk H.-P."/>
        </authorList>
    </citation>
    <scope>NUCLEOTIDE SEQUENCE [LARGE SCALE GENOMIC DNA]</scope>
    <source>
        <strain evidence="6 7">DSM 44936</strain>
    </source>
</reference>
<comment type="cofactor">
    <cofactor evidence="1">
        <name>pantetheine 4'-phosphate</name>
        <dbReference type="ChEBI" id="CHEBI:47942"/>
    </cofactor>
</comment>
<dbReference type="InterPro" id="IPR023213">
    <property type="entry name" value="CAT-like_dom_sf"/>
</dbReference>
<evidence type="ECO:0000256" key="3">
    <source>
        <dbReference type="ARBA" id="ARBA00022553"/>
    </source>
</evidence>
<dbReference type="PROSITE" id="PS50075">
    <property type="entry name" value="CARRIER"/>
    <property type="match status" value="2"/>
</dbReference>
<dbReference type="GO" id="GO:0005737">
    <property type="term" value="C:cytoplasm"/>
    <property type="evidence" value="ECO:0007669"/>
    <property type="project" value="TreeGrafter"/>
</dbReference>
<dbReference type="InterPro" id="IPR009081">
    <property type="entry name" value="PP-bd_ACP"/>
</dbReference>
<dbReference type="GO" id="GO:0003824">
    <property type="term" value="F:catalytic activity"/>
    <property type="evidence" value="ECO:0007669"/>
    <property type="project" value="InterPro"/>
</dbReference>
<evidence type="ECO:0000313" key="7">
    <source>
        <dbReference type="Proteomes" id="UP000555564"/>
    </source>
</evidence>
<dbReference type="Gene3D" id="3.40.50.1820">
    <property type="entry name" value="alpha/beta hydrolase"/>
    <property type="match status" value="1"/>
</dbReference>
<dbReference type="EMBL" id="JACHIU010000001">
    <property type="protein sequence ID" value="MBB6470918.1"/>
    <property type="molecule type" value="Genomic_DNA"/>
</dbReference>
<evidence type="ECO:0000313" key="6">
    <source>
        <dbReference type="EMBL" id="MBB6470918.1"/>
    </source>
</evidence>
<dbReference type="CDD" id="cd19531">
    <property type="entry name" value="LCL_NRPS-like"/>
    <property type="match status" value="2"/>
</dbReference>
<dbReference type="PANTHER" id="PTHR45527:SF1">
    <property type="entry name" value="FATTY ACID SYNTHASE"/>
    <property type="match status" value="1"/>
</dbReference>
<dbReference type="Gene3D" id="1.10.1200.10">
    <property type="entry name" value="ACP-like"/>
    <property type="match status" value="1"/>
</dbReference>
<dbReference type="InterPro" id="IPR001242">
    <property type="entry name" value="Condensation_dom"/>
</dbReference>
<dbReference type="SUPFAM" id="SSF47336">
    <property type="entry name" value="ACP-like"/>
    <property type="match status" value="2"/>
</dbReference>
<dbReference type="SUPFAM" id="SSF52777">
    <property type="entry name" value="CoA-dependent acyltransferases"/>
    <property type="match status" value="4"/>
</dbReference>
<dbReference type="Pfam" id="PF13193">
    <property type="entry name" value="AMP-binding_C"/>
    <property type="match status" value="1"/>
</dbReference>
<evidence type="ECO:0000256" key="4">
    <source>
        <dbReference type="SAM" id="MobiDB-lite"/>
    </source>
</evidence>
<keyword evidence="7" id="KW-1185">Reference proteome</keyword>
<dbReference type="InterPro" id="IPR025110">
    <property type="entry name" value="AMP-bd_C"/>
</dbReference>
<dbReference type="SUPFAM" id="SSF56801">
    <property type="entry name" value="Acetyl-CoA synthetase-like"/>
    <property type="match status" value="2"/>
</dbReference>
<dbReference type="InterPro" id="IPR045851">
    <property type="entry name" value="AMP-bd_C_sf"/>
</dbReference>
<dbReference type="GO" id="GO:0031177">
    <property type="term" value="F:phosphopantetheine binding"/>
    <property type="evidence" value="ECO:0007669"/>
    <property type="project" value="InterPro"/>
</dbReference>
<dbReference type="Gene3D" id="3.40.50.12780">
    <property type="entry name" value="N-terminal domain of ligase-like"/>
    <property type="match status" value="2"/>
</dbReference>
<dbReference type="InterPro" id="IPR042099">
    <property type="entry name" value="ANL_N_sf"/>
</dbReference>
<dbReference type="InterPro" id="IPR000873">
    <property type="entry name" value="AMP-dep_synth/lig_dom"/>
</dbReference>
<keyword evidence="3" id="KW-0597">Phosphoprotein</keyword>
<gene>
    <name evidence="6" type="ORF">BJ992_000349</name>
</gene>
<feature type="domain" description="Carrier" evidence="5">
    <location>
        <begin position="1774"/>
        <end position="1849"/>
    </location>
</feature>